<dbReference type="GeneID" id="30910254"/>
<dbReference type="EMBL" id="CP016249">
    <property type="protein sequence ID" value="ANQ09251.1"/>
    <property type="molecule type" value="Genomic_DNA"/>
</dbReference>
<evidence type="ECO:0000313" key="8">
    <source>
        <dbReference type="Proteomes" id="UP000092716"/>
    </source>
</evidence>
<dbReference type="PANTHER" id="PTHR12389">
    <property type="entry name" value="ZINC FINGER PROTEIN 294"/>
    <property type="match status" value="1"/>
</dbReference>
<keyword evidence="3" id="KW-0479">Metal-binding</keyword>
<keyword evidence="3" id="KW-0863">Zinc-finger</keyword>
<feature type="transmembrane region" description="Helical" evidence="5">
    <location>
        <begin position="241"/>
        <end position="260"/>
    </location>
</feature>
<name>A0A1B1E2J3_9APIC</name>
<keyword evidence="3" id="KW-0862">Zinc</keyword>
<dbReference type="InterPro" id="IPR016024">
    <property type="entry name" value="ARM-type_fold"/>
</dbReference>
<reference evidence="8" key="1">
    <citation type="submission" date="2016-06" db="EMBL/GenBank/DDBJ databases">
        <title>First high quality genome sequence of Plasmodium coatneyi using continuous long reads from single molecule, real-time sequencing.</title>
        <authorList>
            <person name="Chien J.-T."/>
            <person name="Pakala S.B."/>
            <person name="Geraldo J.A."/>
            <person name="Lapp S.A."/>
            <person name="Barnwell J.W."/>
            <person name="Kissinger J.C."/>
            <person name="Galinski M.R."/>
            <person name="Humphrey J.C."/>
        </authorList>
    </citation>
    <scope>NUCLEOTIDE SEQUENCE [LARGE SCALE GENOMIC DNA]</scope>
    <source>
        <strain evidence="8">Hackeri</strain>
    </source>
</reference>
<dbReference type="InterPro" id="IPR013083">
    <property type="entry name" value="Znf_RING/FYVE/PHD"/>
</dbReference>
<dbReference type="InterPro" id="IPR054476">
    <property type="entry name" value="Ltn1_N"/>
</dbReference>
<dbReference type="KEGG" id="pcot:PCOAH_00035230"/>
<feature type="region of interest" description="Disordered" evidence="4">
    <location>
        <begin position="1709"/>
        <end position="1820"/>
    </location>
</feature>
<evidence type="ECO:0000313" key="7">
    <source>
        <dbReference type="EMBL" id="ANQ09251.1"/>
    </source>
</evidence>
<feature type="transmembrane region" description="Helical" evidence="5">
    <location>
        <begin position="440"/>
        <end position="464"/>
    </location>
</feature>
<dbReference type="Proteomes" id="UP000092716">
    <property type="component" value="Chromosome 11"/>
</dbReference>
<evidence type="ECO:0000256" key="5">
    <source>
        <dbReference type="SAM" id="Phobius"/>
    </source>
</evidence>
<dbReference type="GO" id="GO:0008270">
    <property type="term" value="F:zinc ion binding"/>
    <property type="evidence" value="ECO:0007669"/>
    <property type="project" value="UniProtKB-KW"/>
</dbReference>
<dbReference type="OrthoDB" id="6108at2759"/>
<evidence type="ECO:0000256" key="1">
    <source>
        <dbReference type="ARBA" id="ARBA00007997"/>
    </source>
</evidence>
<dbReference type="RefSeq" id="XP_019915946.1">
    <property type="nucleotide sequence ID" value="XM_020060314.1"/>
</dbReference>
<dbReference type="GO" id="GO:1990112">
    <property type="term" value="C:RQC complex"/>
    <property type="evidence" value="ECO:0007669"/>
    <property type="project" value="InterPro"/>
</dbReference>
<dbReference type="Gene3D" id="3.30.40.10">
    <property type="entry name" value="Zinc/RING finger domain, C3HC4 (zinc finger)"/>
    <property type="match status" value="1"/>
</dbReference>
<dbReference type="InterPro" id="IPR039795">
    <property type="entry name" value="LTN1/Rkr1"/>
</dbReference>
<dbReference type="GO" id="GO:0072344">
    <property type="term" value="P:rescue of stalled ribosome"/>
    <property type="evidence" value="ECO:0007669"/>
    <property type="project" value="TreeGrafter"/>
</dbReference>
<dbReference type="InterPro" id="IPR001841">
    <property type="entry name" value="Znf_RING"/>
</dbReference>
<evidence type="ECO:0000256" key="3">
    <source>
        <dbReference type="PROSITE-ProRule" id="PRU00175"/>
    </source>
</evidence>
<sequence length="2155" mass="248121">MKKKKVVKLKEEYVPKGNYFSKDALLTNIFMQSAENVLSEVESKNSQLIVNCINKLHKKNLQTKLKAISELIQHLSKYDEDEVSHLFASYISVYKKLIYHPNYGLRENLNLCLKLFIVKVKTKIKAHLSVFLPPLFLSLFDYSKNVKNIAADILLSIFPPKGKTQESSLVEDPVKHPPVKAKKTQPGKIRLQEELKLYGVIKNLKVNLTNLYNCLKYVGGPLCEEVTKNLKNKKNDEDYDYGVYLFNVVCFYPSLLYMLVRIAKGCDDEGGKATPPVEDNNETASPNRRDVNSVKQFIRKEFPTFASTFNLFFNAINSIYKESKDNERVKKMLFLAVYNIIYLLKKYKLNYSDFEEEKANVSICNYISSVVSNKDEYILKHINHLLLLYFFSENKKMINENFLKSYLSLIKHNKNVKNDIFNYNISLFIFIFEKEDIRDFFFFFFFLFLFLLLHGMSSSLVVYYDLLQHLFGYFDGGEATHGMGLIQGEDAGVQYSLSESDCYTLLSESILHLPLETIFAQKVGVTYKCSFRRVNHLCEALSNMYYCHKKKPSKDGKDKDQFEELKRKIIAEKLDETNFIRTYINFLKSSKCAHTVLLTCLDMLSRYTNDLAKQLGAGHTMECETFVDRSEGSPQCGDNPSGRHKYHDAVDFILNLLTELKGVVFPPGVEVDNPEDVTNRSNAPVRVAFIRTLKGTFKIACLLVEGRNYEAAGMVKKHWGLLEFFLAQGEVEDDEVSLERVFYVFMDFLTWGKRGHREKVNLAEEATHGGDALFSSLDVSLNLLAFICSKGGKSCDALAKSLQEALFEAPPTEETVEKQLAICVKLINFMKKERTKFFDLSETALELYRYYLQQDVMGGGASLKAFYAALQGDAEDHPDLFGEKFYQGLFHAYREKMNLSRALPDEDFSCFFSSYAMGRRKEAVPLEDIHLHLLFATLLNVKDEQVEGHMKELFVSSRLSKDSTFSCLQVMRDVYKWCRENDEEEGRGKVWSSFTSTMNQFEDDFDESESDDTSEVAEGDHFKVGLLVSNSLVRLTYIGEEEEEENTNYGNYANYALAMNHLKREDEERPTKGSVQQKNTEEAFLLLRRKDILNTRFIERLLGLYKLYYQVERFSVGHLKGFTMLCFDGTTPGAGEEKAQKESHKKEVYPFCTFYHFAYSNIRSRSLFYHIVSLRDKVETDEGEEVGMLDLLIYVYRQLERKKSRKKLPANHVSISDVVCVMRQVNKWDVFNICRHILTDRRGSGGFSPDAMRDVIRELDSFKVKSLFDLQVKVFLFEECLLCAGGGSHVAREDDLHLDTKNYEDEIAKLKERLPVGLHSYVERNLSLTVKGELPCLNLLYHLICISSRYRDVNLFECVIVRRKVLLGMALQYITWNNFDVFFCCLGFVRGAFPGGGDHPNGGESITITNGVPPSDVPPCDANPVEEAFRKYLITVKNFYRKMHDEQIALHRQKWKTLNETLTGYSNSRKILPPPVDNKLKKQKGKEKRIESKRESHQLLHSKMGIHFLKYTYRKCQMEGKTYLSTFKGTKKITSDLVKLLYFIVSISCYDDGLVDEEMVTLATQMVKLLIQMDGENIKSLYKIYLFSLPDSITHFCDDITTDIFRLDELELSRHGLAKLMRRMLDLYVNTYYLFILFSNVDKCKESNFFVEKTLSILLMNCLFFAELHKLRSSHMFAFSVISSYLHINEGGRNLFLLSAAGGGVDGHDGRVLGVEPDRQPEVDTAGVGAAPVQRDNLCNPSDDSDEAFLSEPNGGFPTVGPSKGKSKETPNSSREDSPTLSPTRVMQNCEEETSHNYGSRNDIPQSVGLPPPADRTKREDNYKKKMNPLHSLKNQLKNPSLLIDLNKNIIDLYSFVVDLNYLKVLLSMLNICLSGEYFIYEPELHQQFMAFVESNNFCVGDFLSDIRHVGHILEGSATKNKWEGNPCRRNEVDNLPFPIKERKKFYIFLLALHLILRLITIYPNECITITNETKLHDIVNFNKILFSNIIITNQLKELRQISREYINTTFQYDPLTKTLTFKYKIKEDDSEQFEDVTAKLTLLFLPNYPFSHLVISDRIESLDKKAHVHNSIKSMYKYARTGNINEMFVKFDSLMNGYFENKSQCNICFMILYETKTCDKACSQCGTSYHSYCLHKWFLTSHNTKCPSCQMQFT</sequence>
<dbReference type="GO" id="GO:0043023">
    <property type="term" value="F:ribosomal large subunit binding"/>
    <property type="evidence" value="ECO:0007669"/>
    <property type="project" value="TreeGrafter"/>
</dbReference>
<feature type="compositionally biased region" description="Basic and acidic residues" evidence="4">
    <location>
        <begin position="1766"/>
        <end position="1778"/>
    </location>
</feature>
<dbReference type="GO" id="GO:1990116">
    <property type="term" value="P:ribosome-associated ubiquitin-dependent protein catabolic process"/>
    <property type="evidence" value="ECO:0007669"/>
    <property type="project" value="InterPro"/>
</dbReference>
<keyword evidence="5" id="KW-0472">Membrane</keyword>
<evidence type="ECO:0000256" key="4">
    <source>
        <dbReference type="SAM" id="MobiDB-lite"/>
    </source>
</evidence>
<dbReference type="GO" id="GO:0061630">
    <property type="term" value="F:ubiquitin protein ligase activity"/>
    <property type="evidence" value="ECO:0007669"/>
    <property type="project" value="InterPro"/>
</dbReference>
<dbReference type="InterPro" id="IPR011989">
    <property type="entry name" value="ARM-like"/>
</dbReference>
<keyword evidence="5" id="KW-1133">Transmembrane helix</keyword>
<feature type="transmembrane region" description="Helical" evidence="5">
    <location>
        <begin position="302"/>
        <end position="320"/>
    </location>
</feature>
<feature type="compositionally biased region" description="Polar residues" evidence="4">
    <location>
        <begin position="1796"/>
        <end position="1805"/>
    </location>
</feature>
<protein>
    <recommendedName>
        <fullName evidence="2">E3 ubiquitin-protein ligase listerin</fullName>
    </recommendedName>
</protein>
<dbReference type="PANTHER" id="PTHR12389:SF0">
    <property type="entry name" value="E3 UBIQUITIN-PROTEIN LIGASE LISTERIN"/>
    <property type="match status" value="1"/>
</dbReference>
<feature type="compositionally biased region" description="Basic and acidic residues" evidence="4">
    <location>
        <begin position="1709"/>
        <end position="1722"/>
    </location>
</feature>
<comment type="similarity">
    <text evidence="1">Belongs to the LTN1 family.</text>
</comment>
<dbReference type="PROSITE" id="PS50089">
    <property type="entry name" value="ZF_RING_2"/>
    <property type="match status" value="1"/>
</dbReference>
<keyword evidence="8" id="KW-1185">Reference proteome</keyword>
<dbReference type="VEuPathDB" id="PlasmoDB:PCOAH_00035230"/>
<proteinExistence type="inferred from homology"/>
<dbReference type="Gene3D" id="1.25.10.10">
    <property type="entry name" value="Leucine-rich Repeat Variant"/>
    <property type="match status" value="1"/>
</dbReference>
<dbReference type="Pfam" id="PF22958">
    <property type="entry name" value="Ltn1_1st"/>
    <property type="match status" value="1"/>
</dbReference>
<accession>A0A1B1E2J3</accession>
<gene>
    <name evidence="7" type="ORF">PCOAH_00035230</name>
</gene>
<keyword evidence="5" id="KW-0812">Transmembrane</keyword>
<evidence type="ECO:0000259" key="6">
    <source>
        <dbReference type="PROSITE" id="PS50089"/>
    </source>
</evidence>
<dbReference type="SUPFAM" id="SSF48371">
    <property type="entry name" value="ARM repeat"/>
    <property type="match status" value="1"/>
</dbReference>
<organism evidence="7 8">
    <name type="scientific">Plasmodium coatneyi</name>
    <dbReference type="NCBI Taxonomy" id="208452"/>
    <lineage>
        <taxon>Eukaryota</taxon>
        <taxon>Sar</taxon>
        <taxon>Alveolata</taxon>
        <taxon>Apicomplexa</taxon>
        <taxon>Aconoidasida</taxon>
        <taxon>Haemosporida</taxon>
        <taxon>Plasmodiidae</taxon>
        <taxon>Plasmodium</taxon>
    </lineage>
</organism>
<evidence type="ECO:0000256" key="2">
    <source>
        <dbReference type="ARBA" id="ARBA00017157"/>
    </source>
</evidence>
<feature type="domain" description="RING-type" evidence="6">
    <location>
        <begin position="2106"/>
        <end position="2151"/>
    </location>
</feature>
<dbReference type="SUPFAM" id="SSF57850">
    <property type="entry name" value="RING/U-box"/>
    <property type="match status" value="1"/>
</dbReference>
<dbReference type="GO" id="GO:0005829">
    <property type="term" value="C:cytosol"/>
    <property type="evidence" value="ECO:0007669"/>
    <property type="project" value="TreeGrafter"/>
</dbReference>